<proteinExistence type="predicted"/>
<dbReference type="EMBL" id="JABUBU010000006">
    <property type="protein sequence ID" value="MBY6367086.1"/>
    <property type="molecule type" value="Genomic_DNA"/>
</dbReference>
<accession>A0ABS7P7D4</accession>
<comment type="caution">
    <text evidence="2">The sequence shown here is derived from an EMBL/GenBank/DDBJ whole genome shotgun (WGS) entry which is preliminary data.</text>
</comment>
<evidence type="ECO:0000313" key="3">
    <source>
        <dbReference type="Proteomes" id="UP000825228"/>
    </source>
</evidence>
<sequence length="93" mass="10381">MTAWGDLAEALMAAPDLPEAACRGRHELFDGYEPSSGETLDDVDYRHTAAVALCRKCPELLPCRAYSNEAFPYPLTHVVAARRPQYRIRKEAS</sequence>
<dbReference type="PROSITE" id="PS51674">
    <property type="entry name" value="4FE4S_WBL"/>
    <property type="match status" value="1"/>
</dbReference>
<evidence type="ECO:0000313" key="2">
    <source>
        <dbReference type="EMBL" id="MBY6367086.1"/>
    </source>
</evidence>
<dbReference type="InterPro" id="IPR034768">
    <property type="entry name" value="4FE4S_WBL"/>
</dbReference>
<feature type="domain" description="4Fe-4S Wbl-type" evidence="1">
    <location>
        <begin position="21"/>
        <end position="89"/>
    </location>
</feature>
<evidence type="ECO:0000259" key="1">
    <source>
        <dbReference type="PROSITE" id="PS51674"/>
    </source>
</evidence>
<reference evidence="2 3" key="1">
    <citation type="submission" date="2020-06" db="EMBL/GenBank/DDBJ databases">
        <title>Taxonomy, biology and ecology of Rhodococcus bacteria occurring in California pistachio and other woody hosts as revealed by genome sequence analyses.</title>
        <authorList>
            <person name="Gai Y."/>
            <person name="Riely B."/>
        </authorList>
    </citation>
    <scope>NUCLEOTIDE SEQUENCE [LARGE SCALE GENOMIC DNA]</scope>
    <source>
        <strain evidence="2 3">BP-281</strain>
    </source>
</reference>
<dbReference type="Proteomes" id="UP000825228">
    <property type="component" value="Unassembled WGS sequence"/>
</dbReference>
<organism evidence="2 3">
    <name type="scientific">Rhodococcoides corynebacterioides</name>
    <dbReference type="NCBI Taxonomy" id="53972"/>
    <lineage>
        <taxon>Bacteria</taxon>
        <taxon>Bacillati</taxon>
        <taxon>Actinomycetota</taxon>
        <taxon>Actinomycetes</taxon>
        <taxon>Mycobacteriales</taxon>
        <taxon>Nocardiaceae</taxon>
        <taxon>Rhodococcoides</taxon>
    </lineage>
</organism>
<protein>
    <recommendedName>
        <fullName evidence="1">4Fe-4S Wbl-type domain-containing protein</fullName>
    </recommendedName>
</protein>
<name>A0ABS7P7D4_9NOCA</name>
<dbReference type="RefSeq" id="WP_222684391.1">
    <property type="nucleotide sequence ID" value="NZ_JABUBT010000007.1"/>
</dbReference>
<gene>
    <name evidence="2" type="ORF">HQ603_10000</name>
</gene>
<keyword evidence="3" id="KW-1185">Reference proteome</keyword>